<reference evidence="2 3" key="1">
    <citation type="submission" date="2017-03" db="EMBL/GenBank/DDBJ databases">
        <title>Genomes of endolithic fungi from Antarctica.</title>
        <authorList>
            <person name="Coleine C."/>
            <person name="Masonjones S."/>
            <person name="Stajich J.E."/>
        </authorList>
    </citation>
    <scope>NUCLEOTIDE SEQUENCE [LARGE SCALE GENOMIC DNA]</scope>
    <source>
        <strain evidence="2 3">CCFEE 5311</strain>
    </source>
</reference>
<dbReference type="EMBL" id="NAJP01000133">
    <property type="protein sequence ID" value="TKA26959.1"/>
    <property type="molecule type" value="Genomic_DNA"/>
</dbReference>
<evidence type="ECO:0000313" key="3">
    <source>
        <dbReference type="Proteomes" id="UP000310066"/>
    </source>
</evidence>
<dbReference type="Proteomes" id="UP000310066">
    <property type="component" value="Unassembled WGS sequence"/>
</dbReference>
<organism evidence="2 3">
    <name type="scientific">Friedmanniomyces endolithicus</name>
    <dbReference type="NCBI Taxonomy" id="329885"/>
    <lineage>
        <taxon>Eukaryota</taxon>
        <taxon>Fungi</taxon>
        <taxon>Dikarya</taxon>
        <taxon>Ascomycota</taxon>
        <taxon>Pezizomycotina</taxon>
        <taxon>Dothideomycetes</taxon>
        <taxon>Dothideomycetidae</taxon>
        <taxon>Mycosphaerellales</taxon>
        <taxon>Teratosphaeriaceae</taxon>
        <taxon>Friedmanniomyces</taxon>
    </lineage>
</organism>
<protein>
    <submittedName>
        <fullName evidence="2">Uncharacterized protein</fullName>
    </submittedName>
</protein>
<sequence length="164" mass="18800">MALLLAATCSSIVFAKPLPLDFHDIERRWSEGQSEVCAAAMGSLPPCYVLAWAQSLIRRRRTVAEIHPSKDIREATPAWTIARTSETATAVAAVTFDSTTDERTMHERTRFQKRDTDSALTTKMRKFVEDFYRRRGMSSMISPREPEEAPVLKPRKGMRYRYTR</sequence>
<evidence type="ECO:0000313" key="2">
    <source>
        <dbReference type="EMBL" id="TKA26959.1"/>
    </source>
</evidence>
<proteinExistence type="predicted"/>
<name>A0A4V5N6R9_9PEZI</name>
<keyword evidence="1" id="KW-0732">Signal</keyword>
<comment type="caution">
    <text evidence="2">The sequence shown here is derived from an EMBL/GenBank/DDBJ whole genome shotgun (WGS) entry which is preliminary data.</text>
</comment>
<feature type="chain" id="PRO_5020611591" evidence="1">
    <location>
        <begin position="16"/>
        <end position="164"/>
    </location>
</feature>
<feature type="signal peptide" evidence="1">
    <location>
        <begin position="1"/>
        <end position="15"/>
    </location>
</feature>
<evidence type="ECO:0000256" key="1">
    <source>
        <dbReference type="SAM" id="SignalP"/>
    </source>
</evidence>
<gene>
    <name evidence="2" type="ORF">B0A54_16645</name>
</gene>
<accession>A0A4V5N6R9</accession>
<dbReference type="OrthoDB" id="3907350at2759"/>
<dbReference type="AlphaFoldDB" id="A0A4V5N6R9"/>